<accession>A0AAW2GMZ7</accession>
<organism evidence="2 3">
    <name type="scientific">Cardiocondyla obscurior</name>
    <dbReference type="NCBI Taxonomy" id="286306"/>
    <lineage>
        <taxon>Eukaryota</taxon>
        <taxon>Metazoa</taxon>
        <taxon>Ecdysozoa</taxon>
        <taxon>Arthropoda</taxon>
        <taxon>Hexapoda</taxon>
        <taxon>Insecta</taxon>
        <taxon>Pterygota</taxon>
        <taxon>Neoptera</taxon>
        <taxon>Endopterygota</taxon>
        <taxon>Hymenoptera</taxon>
        <taxon>Apocrita</taxon>
        <taxon>Aculeata</taxon>
        <taxon>Formicoidea</taxon>
        <taxon>Formicidae</taxon>
        <taxon>Myrmicinae</taxon>
        <taxon>Cardiocondyla</taxon>
    </lineage>
</organism>
<evidence type="ECO:0000256" key="1">
    <source>
        <dbReference type="SAM" id="MobiDB-lite"/>
    </source>
</evidence>
<feature type="region of interest" description="Disordered" evidence="1">
    <location>
        <begin position="180"/>
        <end position="199"/>
    </location>
</feature>
<evidence type="ECO:0000313" key="2">
    <source>
        <dbReference type="EMBL" id="KAL0127852.1"/>
    </source>
</evidence>
<keyword evidence="3" id="KW-1185">Reference proteome</keyword>
<feature type="region of interest" description="Disordered" evidence="1">
    <location>
        <begin position="141"/>
        <end position="163"/>
    </location>
</feature>
<feature type="compositionally biased region" description="Low complexity" evidence="1">
    <location>
        <begin position="1"/>
        <end position="34"/>
    </location>
</feature>
<name>A0AAW2GMZ7_9HYME</name>
<dbReference type="AlphaFoldDB" id="A0AAW2GMZ7"/>
<reference evidence="2 3" key="1">
    <citation type="submission" date="2023-03" db="EMBL/GenBank/DDBJ databases">
        <title>High recombination rates correlate with genetic variation in Cardiocondyla obscurior ants.</title>
        <authorList>
            <person name="Errbii M."/>
        </authorList>
    </citation>
    <scope>NUCLEOTIDE SEQUENCE [LARGE SCALE GENOMIC DNA]</scope>
    <source>
        <strain evidence="2">Alpha-2009</strain>
        <tissue evidence="2">Whole body</tissue>
    </source>
</reference>
<feature type="compositionally biased region" description="Basic and acidic residues" evidence="1">
    <location>
        <begin position="182"/>
        <end position="199"/>
    </location>
</feature>
<proteinExistence type="predicted"/>
<gene>
    <name evidence="2" type="ORF">PUN28_003240</name>
</gene>
<sequence length="199" mass="22481">MVTALASASASASVCGKASASGSFASRRFASASLESERERERKRERERERERPRKIKIRYNTRTQRIASTDRDSSTDDNLPWACLSLLRVLSSESRFNRGWLSRRILSTRPDAFPKRRSTERRCALKQKKKKPAARCTLKLHGGGPPASAITTDKSEHLPETNLPEKVIRATGSVDVTLEPEVFRRDTERSSNEKRAPR</sequence>
<feature type="region of interest" description="Disordered" evidence="1">
    <location>
        <begin position="1"/>
        <end position="77"/>
    </location>
</feature>
<feature type="compositionally biased region" description="Basic and acidic residues" evidence="1">
    <location>
        <begin position="35"/>
        <end position="52"/>
    </location>
</feature>
<protein>
    <submittedName>
        <fullName evidence="2">Uncharacterized protein</fullName>
    </submittedName>
</protein>
<evidence type="ECO:0000313" key="3">
    <source>
        <dbReference type="Proteomes" id="UP001430953"/>
    </source>
</evidence>
<comment type="caution">
    <text evidence="2">The sequence shown here is derived from an EMBL/GenBank/DDBJ whole genome shotgun (WGS) entry which is preliminary data.</text>
</comment>
<dbReference type="Proteomes" id="UP001430953">
    <property type="component" value="Unassembled WGS sequence"/>
</dbReference>
<dbReference type="EMBL" id="JADYXP020000003">
    <property type="protein sequence ID" value="KAL0127852.1"/>
    <property type="molecule type" value="Genomic_DNA"/>
</dbReference>